<evidence type="ECO:0000256" key="1">
    <source>
        <dbReference type="SAM" id="MobiDB-lite"/>
    </source>
</evidence>
<sequence>MQTRILYEQEYYKVRLLYEQKYYKIRIVYEQKYCKKEYCTNKFTPHNDDNNMEKTSKPQVS</sequence>
<evidence type="ECO:0000313" key="2">
    <source>
        <dbReference type="EMBL" id="BAN21428.1"/>
    </source>
</evidence>
<reference evidence="2" key="1">
    <citation type="journal article" date="2013" name="PLoS ONE">
        <title>Gene expression in gut symbiotic organ of stinkbug affected by extracellular bacterial symbiont.</title>
        <authorList>
            <person name="Futahashi R."/>
            <person name="Tanaka K."/>
            <person name="Tanahashi M."/>
            <person name="Nikoh N."/>
            <person name="Kikuchi Y."/>
            <person name="Lee B.L."/>
            <person name="Fukatsu T."/>
        </authorList>
    </citation>
    <scope>NUCLEOTIDE SEQUENCE</scope>
    <source>
        <tissue evidence="2">Midgut</tissue>
    </source>
</reference>
<protein>
    <submittedName>
        <fullName evidence="2">Unkown protein</fullName>
    </submittedName>
</protein>
<dbReference type="EMBL" id="AK418213">
    <property type="protein sequence ID" value="BAN21428.1"/>
    <property type="molecule type" value="mRNA"/>
</dbReference>
<name>R4WE34_RIPPE</name>
<dbReference type="AlphaFoldDB" id="R4WE34"/>
<feature type="region of interest" description="Disordered" evidence="1">
    <location>
        <begin position="41"/>
        <end position="61"/>
    </location>
</feature>
<proteinExistence type="evidence at transcript level"/>
<organism evidence="2">
    <name type="scientific">Riptortus pedestris</name>
    <name type="common">Bean bug</name>
    <dbReference type="NCBI Taxonomy" id="329032"/>
    <lineage>
        <taxon>Eukaryota</taxon>
        <taxon>Metazoa</taxon>
        <taxon>Ecdysozoa</taxon>
        <taxon>Arthropoda</taxon>
        <taxon>Hexapoda</taxon>
        <taxon>Insecta</taxon>
        <taxon>Pterygota</taxon>
        <taxon>Neoptera</taxon>
        <taxon>Paraneoptera</taxon>
        <taxon>Hemiptera</taxon>
        <taxon>Heteroptera</taxon>
        <taxon>Panheteroptera</taxon>
        <taxon>Pentatomomorpha</taxon>
        <taxon>Coreoidea</taxon>
        <taxon>Alydidae</taxon>
        <taxon>Riptortus</taxon>
    </lineage>
</organism>
<accession>R4WE34</accession>